<evidence type="ECO:0000313" key="2">
    <source>
        <dbReference type="Proteomes" id="UP000228756"/>
    </source>
</evidence>
<organism evidence="1 2">
    <name type="scientific">Candidatus Nealsonbacteria bacterium CG10_big_fil_rev_8_21_14_0_10_36_24</name>
    <dbReference type="NCBI Taxonomy" id="1974710"/>
    <lineage>
        <taxon>Bacteria</taxon>
        <taxon>Candidatus Nealsoniibacteriota</taxon>
    </lineage>
</organism>
<dbReference type="EMBL" id="PFCJ01000035">
    <property type="protein sequence ID" value="PIR71883.1"/>
    <property type="molecule type" value="Genomic_DNA"/>
</dbReference>
<comment type="caution">
    <text evidence="1">The sequence shown here is derived from an EMBL/GenBank/DDBJ whole genome shotgun (WGS) entry which is preliminary data.</text>
</comment>
<sequence length="208" mass="24267">MIKTGTKQRVSFKSSLLTYILRRLIMKSDTASKIITAGQMKELTSAVVQAIPTDLSFDDAQYWIGRKRDLGDGIRAILWGKQVKGIAELIANWQRFYTKFFGTAFDFSDVKIPEKQPGFDWLVVVAKGLTPNQVFDVCQKHFSCWRYRDDLDKETEGRNDREPKEHYAIWVRNRQEADEELKNRSAENLKENKIKGITLLERFLLELW</sequence>
<evidence type="ECO:0000313" key="1">
    <source>
        <dbReference type="EMBL" id="PIR71883.1"/>
    </source>
</evidence>
<name>A0A2M6NR63_9BACT</name>
<gene>
    <name evidence="1" type="ORF">COU42_03310</name>
</gene>
<protein>
    <submittedName>
        <fullName evidence="1">Uncharacterized protein</fullName>
    </submittedName>
</protein>
<reference evidence="2" key="1">
    <citation type="submission" date="2017-09" db="EMBL/GenBank/DDBJ databases">
        <title>Depth-based differentiation of microbial function through sediment-hosted aquifers and enrichment of novel symbionts in the deep terrestrial subsurface.</title>
        <authorList>
            <person name="Probst A.J."/>
            <person name="Ladd B."/>
            <person name="Jarett J.K."/>
            <person name="Geller-Mcgrath D.E."/>
            <person name="Sieber C.M.K."/>
            <person name="Emerson J.B."/>
            <person name="Anantharaman K."/>
            <person name="Thomas B.C."/>
            <person name="Malmstrom R."/>
            <person name="Stieglmeier M."/>
            <person name="Klingl A."/>
            <person name="Woyke T."/>
            <person name="Ryan C.M."/>
            <person name="Banfield J.F."/>
        </authorList>
    </citation>
    <scope>NUCLEOTIDE SEQUENCE [LARGE SCALE GENOMIC DNA]</scope>
</reference>
<dbReference type="AlphaFoldDB" id="A0A2M6NR63"/>
<accession>A0A2M6NR63</accession>
<proteinExistence type="predicted"/>
<dbReference type="Proteomes" id="UP000228756">
    <property type="component" value="Unassembled WGS sequence"/>
</dbReference>
<feature type="non-terminal residue" evidence="1">
    <location>
        <position position="208"/>
    </location>
</feature>